<proteinExistence type="predicted"/>
<evidence type="ECO:0000313" key="1">
    <source>
        <dbReference type="EMBL" id="KAB2599937.1"/>
    </source>
</evidence>
<dbReference type="PANTHER" id="PTHR36702:SF1">
    <property type="entry name" value="HOLLIDAY JUNCTION RESOLVASE"/>
    <property type="match status" value="1"/>
</dbReference>
<reference evidence="1 2" key="1">
    <citation type="submission" date="2019-09" db="EMBL/GenBank/DDBJ databases">
        <authorList>
            <person name="Ou C."/>
        </authorList>
    </citation>
    <scope>NUCLEOTIDE SEQUENCE [LARGE SCALE GENOMIC DNA]</scope>
    <source>
        <strain evidence="1">S2</strain>
        <tissue evidence="1">Leaf</tissue>
    </source>
</reference>
<dbReference type="PANTHER" id="PTHR36702">
    <property type="entry name" value="HOLLIDAY JUNCTION RESOLVASE"/>
    <property type="match status" value="1"/>
</dbReference>
<sequence>MEGGSSSSELRSIEDAIRSSDVVENRIELLGKLGELNITEKSELASLAKCLTEYTCLDVSQCMLNKAILHVAVKHLESDISNALAHFLALGTKATIWCGKHLKMTLMSSVESQEEEHDNLFFELLLDLLSFSGVSFSALARLPVSTDKLSMDIVEKFLVEQLNLIKDSITEIKRIEPFESVGKVTLEVIDAVIRLCGTYARVVNWESWEEKLERDKSGTHFEGVSNMNHVITVIKYTIEKLCEIGVAAANNGGSLVKVLNFTWKGVVNLLQLGEGVCATKVNVADIVSNLISLVNESLKCAAEAWSSSLNDSISVTEARKTFLPIKFYLINAIKISTLYPCQAHLVRREITNCILMISTFKISLSNEKLLKTAAEVFVELLEKASLDLLFSLLNSSQVKQEFKVEILDSLFGKGSYTDTSSGDMSKFNKISSLDEIISLFGEAMPGERALLLGRVSLFLSLLKFSVDLEEDVKLGITRKLGWFLDILIDEEVYSSILLLQVPVLYGSGETLVVAWQPMFSSLLNALEIFMLVVSSTPVWRELEAFLLENIFHPHFLCWEVVLELWCFMLRYAEPGTVSGIIGKLCSLLKLVASSESVLVPGSALRKLARSISMLLTFGSPSIVDQVYMSIVSDEGTQSSPVTRLALFMEGFPLNLLSDKLKSIATQRILTDYYVFIENFDDKSMRSSGSGVFGVPVFALSASLESLRISTSDIDVKTLKLLVSIIHNYIVSSDKLMKDHYRKLLSETLVIISKMKHLYASDEMEKVIFELENLFISGSAAASDTQLYECKPNLALFMAGLAHMEINETNESAKISTLWELYHMLLSERHWAFIHLAITAFGYFSARTGCNELWRFVPETAALSYDLESGNEATVERFMSEFKIYLEKETALLTTTPCSDQLGLLAREGLTLKEMFQKISDTIVDTSERDNMEIDCEKQTEINGGRQTNKKRKLPDGIRKGMELLESGMKVIVDGLSQWQQTQFCSNELHDKLLTSFSRLEDEISQLVGLAGSD</sequence>
<dbReference type="InterPro" id="IPR027902">
    <property type="entry name" value="DUF4487"/>
</dbReference>
<keyword evidence="2" id="KW-1185">Reference proteome</keyword>
<dbReference type="Pfam" id="PF14868">
    <property type="entry name" value="DUF4487"/>
    <property type="match status" value="1"/>
</dbReference>
<reference evidence="1 2" key="3">
    <citation type="submission" date="2019-11" db="EMBL/GenBank/DDBJ databases">
        <title>A de novo genome assembly of a pear dwarfing rootstock.</title>
        <authorList>
            <person name="Wang F."/>
            <person name="Wang J."/>
            <person name="Li S."/>
            <person name="Zhang Y."/>
            <person name="Fang M."/>
            <person name="Ma L."/>
            <person name="Zhao Y."/>
            <person name="Jiang S."/>
        </authorList>
    </citation>
    <scope>NUCLEOTIDE SEQUENCE [LARGE SCALE GENOMIC DNA]</scope>
    <source>
        <strain evidence="1">S2</strain>
        <tissue evidence="1">Leaf</tissue>
    </source>
</reference>
<dbReference type="AlphaFoldDB" id="A0A5N5FAE2"/>
<evidence type="ECO:0000313" key="2">
    <source>
        <dbReference type="Proteomes" id="UP000327157"/>
    </source>
</evidence>
<name>A0A5N5FAE2_9ROSA</name>
<accession>A0A5N5FAE2</accession>
<reference evidence="2" key="2">
    <citation type="submission" date="2019-10" db="EMBL/GenBank/DDBJ databases">
        <title>A de novo genome assembly of a pear dwarfing rootstock.</title>
        <authorList>
            <person name="Wang F."/>
            <person name="Wang J."/>
            <person name="Li S."/>
            <person name="Zhang Y."/>
            <person name="Fang M."/>
            <person name="Ma L."/>
            <person name="Zhao Y."/>
            <person name="Jiang S."/>
        </authorList>
    </citation>
    <scope>NUCLEOTIDE SEQUENCE [LARGE SCALE GENOMIC DNA]</scope>
</reference>
<comment type="caution">
    <text evidence="1">The sequence shown here is derived from an EMBL/GenBank/DDBJ whole genome shotgun (WGS) entry which is preliminary data.</text>
</comment>
<protein>
    <submittedName>
        <fullName evidence="1">Uncharacterized protein</fullName>
    </submittedName>
</protein>
<organism evidence="1 2">
    <name type="scientific">Pyrus ussuriensis x Pyrus communis</name>
    <dbReference type="NCBI Taxonomy" id="2448454"/>
    <lineage>
        <taxon>Eukaryota</taxon>
        <taxon>Viridiplantae</taxon>
        <taxon>Streptophyta</taxon>
        <taxon>Embryophyta</taxon>
        <taxon>Tracheophyta</taxon>
        <taxon>Spermatophyta</taxon>
        <taxon>Magnoliopsida</taxon>
        <taxon>eudicotyledons</taxon>
        <taxon>Gunneridae</taxon>
        <taxon>Pentapetalae</taxon>
        <taxon>rosids</taxon>
        <taxon>fabids</taxon>
        <taxon>Rosales</taxon>
        <taxon>Rosaceae</taxon>
        <taxon>Amygdaloideae</taxon>
        <taxon>Maleae</taxon>
        <taxon>Pyrus</taxon>
    </lineage>
</organism>
<dbReference type="OrthoDB" id="1925340at2759"/>
<dbReference type="EMBL" id="SMOL01000753">
    <property type="protein sequence ID" value="KAB2599937.1"/>
    <property type="molecule type" value="Genomic_DNA"/>
</dbReference>
<gene>
    <name evidence="1" type="ORF">D8674_010208</name>
</gene>
<dbReference type="Proteomes" id="UP000327157">
    <property type="component" value="Chromosome 13"/>
</dbReference>